<organism evidence="13 14">
    <name type="scientific">Drosophila kikkawai</name>
    <name type="common">Fruit fly</name>
    <dbReference type="NCBI Taxonomy" id="30033"/>
    <lineage>
        <taxon>Eukaryota</taxon>
        <taxon>Metazoa</taxon>
        <taxon>Ecdysozoa</taxon>
        <taxon>Arthropoda</taxon>
        <taxon>Hexapoda</taxon>
        <taxon>Insecta</taxon>
        <taxon>Pterygota</taxon>
        <taxon>Neoptera</taxon>
        <taxon>Endopterygota</taxon>
        <taxon>Diptera</taxon>
        <taxon>Brachycera</taxon>
        <taxon>Muscomorpha</taxon>
        <taxon>Ephydroidea</taxon>
        <taxon>Drosophilidae</taxon>
        <taxon>Drosophila</taxon>
        <taxon>Sophophora</taxon>
    </lineage>
</organism>
<dbReference type="Gene3D" id="1.10.10.10">
    <property type="entry name" value="Winged helix-like DNA-binding domain superfamily/Winged helix DNA-binding domain"/>
    <property type="match status" value="1"/>
</dbReference>
<evidence type="ECO:0000256" key="3">
    <source>
        <dbReference type="ARBA" id="ARBA00011918"/>
    </source>
</evidence>
<gene>
    <name evidence="14" type="primary">agt</name>
</gene>
<evidence type="ECO:0000256" key="9">
    <source>
        <dbReference type="ARBA" id="ARBA00030795"/>
    </source>
</evidence>
<evidence type="ECO:0000313" key="14">
    <source>
        <dbReference type="RefSeq" id="XP_017030656.1"/>
    </source>
</evidence>
<evidence type="ECO:0000256" key="5">
    <source>
        <dbReference type="ARBA" id="ARBA00022603"/>
    </source>
</evidence>
<evidence type="ECO:0000256" key="11">
    <source>
        <dbReference type="ARBA" id="ARBA00049348"/>
    </source>
</evidence>
<reference evidence="14" key="1">
    <citation type="submission" date="2025-08" db="UniProtKB">
        <authorList>
            <consortium name="RefSeq"/>
        </authorList>
    </citation>
    <scope>IDENTIFICATION</scope>
    <source>
        <strain evidence="14">14028-0561.14</strain>
        <tissue evidence="14">Whole fly</tissue>
    </source>
</reference>
<dbReference type="InterPro" id="IPR001497">
    <property type="entry name" value="MethylDNA_cys_MeTrfase_AS"/>
</dbReference>
<evidence type="ECO:0000313" key="13">
    <source>
        <dbReference type="Proteomes" id="UP001652661"/>
    </source>
</evidence>
<dbReference type="GO" id="GO:0003908">
    <property type="term" value="F:methylated-DNA-[protein]-cysteine S-methyltransferase activity"/>
    <property type="evidence" value="ECO:0007669"/>
    <property type="project" value="UniProtKB-EC"/>
</dbReference>
<comment type="catalytic activity">
    <reaction evidence="1">
        <text>a 4-O-methyl-thymidine in DNA + L-cysteinyl-[protein] = a thymidine in DNA + S-methyl-L-cysteinyl-[protein]</text>
        <dbReference type="Rhea" id="RHEA:53428"/>
        <dbReference type="Rhea" id="RHEA-COMP:10131"/>
        <dbReference type="Rhea" id="RHEA-COMP:10132"/>
        <dbReference type="Rhea" id="RHEA-COMP:13555"/>
        <dbReference type="Rhea" id="RHEA-COMP:13556"/>
        <dbReference type="ChEBI" id="CHEBI:29950"/>
        <dbReference type="ChEBI" id="CHEBI:82612"/>
        <dbReference type="ChEBI" id="CHEBI:137386"/>
        <dbReference type="ChEBI" id="CHEBI:137387"/>
        <dbReference type="EC" id="2.1.1.63"/>
    </reaction>
</comment>
<dbReference type="CDD" id="cd06445">
    <property type="entry name" value="ATase"/>
    <property type="match status" value="1"/>
</dbReference>
<evidence type="ECO:0000256" key="2">
    <source>
        <dbReference type="ARBA" id="ARBA00008711"/>
    </source>
</evidence>
<evidence type="ECO:0000256" key="1">
    <source>
        <dbReference type="ARBA" id="ARBA00001286"/>
    </source>
</evidence>
<evidence type="ECO:0000256" key="8">
    <source>
        <dbReference type="ARBA" id="ARBA00023204"/>
    </source>
</evidence>
<evidence type="ECO:0000256" key="7">
    <source>
        <dbReference type="ARBA" id="ARBA00022763"/>
    </source>
</evidence>
<keyword evidence="13" id="KW-1185">Reference proteome</keyword>
<evidence type="ECO:0000256" key="10">
    <source>
        <dbReference type="ARBA" id="ARBA00031621"/>
    </source>
</evidence>
<dbReference type="EC" id="2.1.1.63" evidence="3"/>
<evidence type="ECO:0000259" key="12">
    <source>
        <dbReference type="Pfam" id="PF01035"/>
    </source>
</evidence>
<dbReference type="PANTHER" id="PTHR10815">
    <property type="entry name" value="METHYLATED-DNA--PROTEIN-CYSTEINE METHYLTRANSFERASE"/>
    <property type="match status" value="1"/>
</dbReference>
<accession>A0A6P4J5I6</accession>
<keyword evidence="5" id="KW-0489">Methyltransferase</keyword>
<dbReference type="SUPFAM" id="SSF46767">
    <property type="entry name" value="Methylated DNA-protein cysteine methyltransferase, C-terminal domain"/>
    <property type="match status" value="1"/>
</dbReference>
<dbReference type="InterPro" id="IPR036388">
    <property type="entry name" value="WH-like_DNA-bd_sf"/>
</dbReference>
<dbReference type="InterPro" id="IPR014048">
    <property type="entry name" value="MethylDNA_cys_MeTrfase_DNA-bd"/>
</dbReference>
<dbReference type="OMA" id="AVKYGWG"/>
<sequence>MWFDESPRIRLVPLENPPELIRYSILATKFGRIMMGIVDINKNEDAICLLYFVEKSDKDTLKELGQRWPKSELQQDDNLVQSVANKLFEADKENNEATPIAILGTEFQQSVWSALVGLKSGETCTYSQLAERMGRPKAVRAVANAVAKNEVAILIPCHRIVSQNGATKYHWGSSLKQQLLAFENSLVN</sequence>
<dbReference type="GO" id="GO:0006281">
    <property type="term" value="P:DNA repair"/>
    <property type="evidence" value="ECO:0007669"/>
    <property type="project" value="UniProtKB-KW"/>
</dbReference>
<comment type="similarity">
    <text evidence="2">Belongs to the MGMT family.</text>
</comment>
<dbReference type="Gene3D" id="3.30.160.70">
    <property type="entry name" value="Methylated DNA-protein cysteine methyltransferase domain"/>
    <property type="match status" value="1"/>
</dbReference>
<name>A0A6P4J5I6_DROKI</name>
<dbReference type="SUPFAM" id="SSF53155">
    <property type="entry name" value="Methylated DNA-protein cysteine methyltransferase domain"/>
    <property type="match status" value="1"/>
</dbReference>
<proteinExistence type="inferred from homology"/>
<evidence type="ECO:0000256" key="4">
    <source>
        <dbReference type="ARBA" id="ARBA00015377"/>
    </source>
</evidence>
<evidence type="ECO:0000256" key="6">
    <source>
        <dbReference type="ARBA" id="ARBA00022679"/>
    </source>
</evidence>
<dbReference type="Proteomes" id="UP001652661">
    <property type="component" value="Chromosome 3R"/>
</dbReference>
<dbReference type="AlphaFoldDB" id="A0A6P4J5I6"/>
<dbReference type="InterPro" id="IPR036217">
    <property type="entry name" value="MethylDNA_cys_MeTrfase_DNAb"/>
</dbReference>
<dbReference type="OrthoDB" id="1907495at2759"/>
<dbReference type="GO" id="GO:0032259">
    <property type="term" value="P:methylation"/>
    <property type="evidence" value="ECO:0007669"/>
    <property type="project" value="UniProtKB-KW"/>
</dbReference>
<comment type="catalytic activity">
    <reaction evidence="11">
        <text>a 6-O-methyl-2'-deoxyguanosine in DNA + L-cysteinyl-[protein] = S-methyl-L-cysteinyl-[protein] + a 2'-deoxyguanosine in DNA</text>
        <dbReference type="Rhea" id="RHEA:24000"/>
        <dbReference type="Rhea" id="RHEA-COMP:10131"/>
        <dbReference type="Rhea" id="RHEA-COMP:10132"/>
        <dbReference type="Rhea" id="RHEA-COMP:11367"/>
        <dbReference type="Rhea" id="RHEA-COMP:11368"/>
        <dbReference type="ChEBI" id="CHEBI:29950"/>
        <dbReference type="ChEBI" id="CHEBI:82612"/>
        <dbReference type="ChEBI" id="CHEBI:85445"/>
        <dbReference type="ChEBI" id="CHEBI:85448"/>
        <dbReference type="EC" id="2.1.1.63"/>
    </reaction>
</comment>
<dbReference type="Pfam" id="PF01035">
    <property type="entry name" value="DNA_binding_1"/>
    <property type="match status" value="1"/>
</dbReference>
<feature type="domain" description="Methylated-DNA-[protein]-cysteine S-methyltransferase DNA binding" evidence="12">
    <location>
        <begin position="106"/>
        <end position="184"/>
    </location>
</feature>
<dbReference type="PANTHER" id="PTHR10815:SF13">
    <property type="entry name" value="METHYLATED-DNA--PROTEIN-CYSTEINE METHYLTRANSFERASE"/>
    <property type="match status" value="1"/>
</dbReference>
<protein>
    <recommendedName>
        <fullName evidence="4">Methylated-DNA--protein-cysteine methyltransferase</fullName>
        <ecNumber evidence="3">2.1.1.63</ecNumber>
    </recommendedName>
    <alternativeName>
        <fullName evidence="9">6-O-methylguanine-DNA methyltransferase</fullName>
    </alternativeName>
    <alternativeName>
        <fullName evidence="10">O-6-methylguanine-DNA-alkyltransferase</fullName>
    </alternativeName>
</protein>
<dbReference type="RefSeq" id="XP_017030656.1">
    <property type="nucleotide sequence ID" value="XM_017175167.3"/>
</dbReference>
<dbReference type="PROSITE" id="PS00374">
    <property type="entry name" value="MGMT"/>
    <property type="match status" value="1"/>
</dbReference>
<keyword evidence="6" id="KW-0808">Transferase</keyword>
<dbReference type="NCBIfam" id="TIGR00589">
    <property type="entry name" value="ogt"/>
    <property type="match status" value="1"/>
</dbReference>
<dbReference type="FunFam" id="1.10.10.10:FF:000214">
    <property type="entry name" value="Methylated-DNA--protein-cysteine methyltransferase"/>
    <property type="match status" value="1"/>
</dbReference>
<keyword evidence="8" id="KW-0234">DNA repair</keyword>
<keyword evidence="7" id="KW-0227">DNA damage</keyword>
<dbReference type="InterPro" id="IPR036631">
    <property type="entry name" value="MGMT_N_sf"/>
</dbReference>